<dbReference type="EMBL" id="NSDJ01000001">
    <property type="protein sequence ID" value="RKF70033.1"/>
    <property type="molecule type" value="Genomic_DNA"/>
</dbReference>
<gene>
    <name evidence="13" type="ORF">CKQ54_17340</name>
</gene>
<dbReference type="SUPFAM" id="SSF161098">
    <property type="entry name" value="MetI-like"/>
    <property type="match status" value="1"/>
</dbReference>
<feature type="transmembrane region" description="Helical" evidence="11">
    <location>
        <begin position="170"/>
        <end position="191"/>
    </location>
</feature>
<evidence type="ECO:0000256" key="8">
    <source>
        <dbReference type="ARBA" id="ARBA00023136"/>
    </source>
</evidence>
<evidence type="ECO:0000259" key="12">
    <source>
        <dbReference type="PROSITE" id="PS50928"/>
    </source>
</evidence>
<evidence type="ECO:0000256" key="10">
    <source>
        <dbReference type="ARBA" id="ARBA00041107"/>
    </source>
</evidence>
<evidence type="ECO:0000256" key="11">
    <source>
        <dbReference type="RuleBase" id="RU363032"/>
    </source>
</evidence>
<evidence type="ECO:0000256" key="9">
    <source>
        <dbReference type="ARBA" id="ARBA00037215"/>
    </source>
</evidence>
<evidence type="ECO:0000256" key="1">
    <source>
        <dbReference type="ARBA" id="ARBA00004429"/>
    </source>
</evidence>
<dbReference type="InterPro" id="IPR045621">
    <property type="entry name" value="BPD_transp_1_N"/>
</dbReference>
<reference evidence="13 14" key="1">
    <citation type="submission" date="2017-08" db="EMBL/GenBank/DDBJ databases">
        <title>Comparative genomics of bacteria isolated from necrotic lesions of AOD affected trees.</title>
        <authorList>
            <person name="Doonan J."/>
            <person name="Denman S."/>
            <person name="Mcdonald J.E."/>
        </authorList>
    </citation>
    <scope>NUCLEOTIDE SEQUENCE [LARGE SCALE GENOMIC DNA]</scope>
    <source>
        <strain evidence="13 14">CIP 105588</strain>
    </source>
</reference>
<feature type="transmembrane region" description="Helical" evidence="11">
    <location>
        <begin position="278"/>
        <end position="299"/>
    </location>
</feature>
<keyword evidence="5" id="KW-0997">Cell inner membrane</keyword>
<dbReference type="NCBIfam" id="NF011661">
    <property type="entry name" value="PRK15081.1"/>
    <property type="match status" value="1"/>
</dbReference>
<evidence type="ECO:0000313" key="14">
    <source>
        <dbReference type="Proteomes" id="UP000284853"/>
    </source>
</evidence>
<evidence type="ECO:0000256" key="3">
    <source>
        <dbReference type="ARBA" id="ARBA00022448"/>
    </source>
</evidence>
<dbReference type="GeneID" id="302710574"/>
<comment type="similarity">
    <text evidence="2 11">Belongs to the binding-protein-dependent transport system permease family.</text>
</comment>
<name>A0ABX9Q252_9GAMM</name>
<dbReference type="CDD" id="cd06261">
    <property type="entry name" value="TM_PBP2"/>
    <property type="match status" value="1"/>
</dbReference>
<comment type="subcellular location">
    <subcellularLocation>
        <location evidence="1">Cell inner membrane</location>
        <topology evidence="1">Multi-pass membrane protein</topology>
    </subcellularLocation>
    <subcellularLocation>
        <location evidence="11">Cell membrane</location>
        <topology evidence="11">Multi-pass membrane protein</topology>
    </subcellularLocation>
</comment>
<dbReference type="InterPro" id="IPR000515">
    <property type="entry name" value="MetI-like"/>
</dbReference>
<evidence type="ECO:0000256" key="5">
    <source>
        <dbReference type="ARBA" id="ARBA00022519"/>
    </source>
</evidence>
<dbReference type="Proteomes" id="UP000284853">
    <property type="component" value="Unassembled WGS sequence"/>
</dbReference>
<evidence type="ECO:0000256" key="7">
    <source>
        <dbReference type="ARBA" id="ARBA00022989"/>
    </source>
</evidence>
<keyword evidence="14" id="KW-1185">Reference proteome</keyword>
<feature type="transmembrane region" description="Helical" evidence="11">
    <location>
        <begin position="227"/>
        <end position="249"/>
    </location>
</feature>
<evidence type="ECO:0000256" key="6">
    <source>
        <dbReference type="ARBA" id="ARBA00022692"/>
    </source>
</evidence>
<feature type="domain" description="ABC transmembrane type-1" evidence="12">
    <location>
        <begin position="95"/>
        <end position="292"/>
    </location>
</feature>
<evidence type="ECO:0000313" key="13">
    <source>
        <dbReference type="EMBL" id="RKF70033.1"/>
    </source>
</evidence>
<comment type="function">
    <text evidence="9">Part of the ABC transporter complex GsiABCD involved in glutathione import. Probably responsible for the translocation of the substrate across the membrane.</text>
</comment>
<keyword evidence="4" id="KW-1003">Cell membrane</keyword>
<keyword evidence="8 11" id="KW-0472">Membrane</keyword>
<dbReference type="InterPro" id="IPR035906">
    <property type="entry name" value="MetI-like_sf"/>
</dbReference>
<keyword evidence="6 11" id="KW-0812">Transmembrane</keyword>
<sequence length="306" mass="34073">MLNYFLKRLLGLIPTLLIVAVLVFLFVHLLPGDPARLMAGQDADASVVELVRQDLGLDKPLYQQFLTFFGNALTGDFGHSMVSKRPVIDEISSRFMPTFWLTMTSMLWSVIFGLVIGVVSAVWRNRWPDRLGMALAVSGISFPAFALGMLLMQIFSVELGWLPTVGADSWQHYILPSITLGAAVAAIMARFTRASFVEVMQEDYMRTARAKGVHEAAVVVKHGLRNAMIPVVTMMGLQFGFLLGGSIVVEKVFNWPGLGRLLVDSVEMRDYPVIQAEVLLFSLEFILINLLVDMLYAVINPSIRYK</sequence>
<proteinExistence type="inferred from homology"/>
<keyword evidence="7 11" id="KW-1133">Transmembrane helix</keyword>
<evidence type="ECO:0000256" key="2">
    <source>
        <dbReference type="ARBA" id="ARBA00009306"/>
    </source>
</evidence>
<feature type="transmembrane region" description="Helical" evidence="11">
    <location>
        <begin position="9"/>
        <end position="30"/>
    </location>
</feature>
<dbReference type="PROSITE" id="PS50928">
    <property type="entry name" value="ABC_TM1"/>
    <property type="match status" value="1"/>
</dbReference>
<organism evidence="13 14">
    <name type="scientific">Rahnella variigena</name>
    <dbReference type="NCBI Taxonomy" id="574964"/>
    <lineage>
        <taxon>Bacteria</taxon>
        <taxon>Pseudomonadati</taxon>
        <taxon>Pseudomonadota</taxon>
        <taxon>Gammaproteobacteria</taxon>
        <taxon>Enterobacterales</taxon>
        <taxon>Yersiniaceae</taxon>
        <taxon>Rahnella</taxon>
    </lineage>
</organism>
<keyword evidence="3 11" id="KW-0813">Transport</keyword>
<feature type="transmembrane region" description="Helical" evidence="11">
    <location>
        <begin position="135"/>
        <end position="155"/>
    </location>
</feature>
<dbReference type="Gene3D" id="1.10.3720.10">
    <property type="entry name" value="MetI-like"/>
    <property type="match status" value="1"/>
</dbReference>
<dbReference type="PANTHER" id="PTHR43163">
    <property type="entry name" value="DIPEPTIDE TRANSPORT SYSTEM PERMEASE PROTEIN DPPB-RELATED"/>
    <property type="match status" value="1"/>
</dbReference>
<dbReference type="Pfam" id="PF19300">
    <property type="entry name" value="BPD_transp_1_N"/>
    <property type="match status" value="1"/>
</dbReference>
<dbReference type="RefSeq" id="WP_120163920.1">
    <property type="nucleotide sequence ID" value="NZ_NSDJ01000001.1"/>
</dbReference>
<evidence type="ECO:0000256" key="4">
    <source>
        <dbReference type="ARBA" id="ARBA00022475"/>
    </source>
</evidence>
<comment type="caution">
    <text evidence="13">The sequence shown here is derived from an EMBL/GenBank/DDBJ whole genome shotgun (WGS) entry which is preliminary data.</text>
</comment>
<dbReference type="Pfam" id="PF00528">
    <property type="entry name" value="BPD_transp_1"/>
    <property type="match status" value="1"/>
</dbReference>
<accession>A0ABX9Q252</accession>
<dbReference type="PANTHER" id="PTHR43163:SF5">
    <property type="entry name" value="GLUTATHIONE TRANSPORT SYSTEM PERMEASE PROTEIN GSIC"/>
    <property type="match status" value="1"/>
</dbReference>
<feature type="transmembrane region" description="Helical" evidence="11">
    <location>
        <begin position="99"/>
        <end position="123"/>
    </location>
</feature>
<protein>
    <recommendedName>
        <fullName evidence="10">Glutathione transport system permease protein GsiC</fullName>
    </recommendedName>
</protein>